<dbReference type="WBParaSite" id="OFLC_0000366001-mRNA-1">
    <property type="protein sequence ID" value="OFLC_0000366001-mRNA-1"/>
    <property type="gene ID" value="OFLC_0000366001"/>
</dbReference>
<evidence type="ECO:0000256" key="1">
    <source>
        <dbReference type="SAM" id="SignalP"/>
    </source>
</evidence>
<dbReference type="AlphaFoldDB" id="A0A183H849"/>
<dbReference type="SUPFAM" id="SSF47862">
    <property type="entry name" value="Saposin"/>
    <property type="match status" value="1"/>
</dbReference>
<evidence type="ECO:0000313" key="2">
    <source>
        <dbReference type="EMBL" id="VDO37348.1"/>
    </source>
</evidence>
<keyword evidence="1" id="KW-0732">Signal</keyword>
<gene>
    <name evidence="2" type="ORF">OFLC_LOCUS3661</name>
</gene>
<proteinExistence type="predicted"/>
<evidence type="ECO:0000313" key="4">
    <source>
        <dbReference type="WBParaSite" id="OFLC_0000366001-mRNA-1"/>
    </source>
</evidence>
<sequence>MKSLSIALILAIAIAVAAISQTTDTKLSKLIALRYQEAGLCVSCKMFFDEIIGLIQEVFDWFQQEMEDFCVDHFDANSTAIDVCKTKVNTMVTTLRSFVEIESSKKLCQKIYLC</sequence>
<feature type="signal peptide" evidence="1">
    <location>
        <begin position="1"/>
        <end position="18"/>
    </location>
</feature>
<accession>A0A183H849</accession>
<reference evidence="4" key="1">
    <citation type="submission" date="2016-06" db="UniProtKB">
        <authorList>
            <consortium name="WormBaseParasite"/>
        </authorList>
    </citation>
    <scope>IDENTIFICATION</scope>
</reference>
<evidence type="ECO:0000313" key="3">
    <source>
        <dbReference type="Proteomes" id="UP000267606"/>
    </source>
</evidence>
<organism evidence="4">
    <name type="scientific">Onchocerca flexuosa</name>
    <dbReference type="NCBI Taxonomy" id="387005"/>
    <lineage>
        <taxon>Eukaryota</taxon>
        <taxon>Metazoa</taxon>
        <taxon>Ecdysozoa</taxon>
        <taxon>Nematoda</taxon>
        <taxon>Chromadorea</taxon>
        <taxon>Rhabditida</taxon>
        <taxon>Spirurina</taxon>
        <taxon>Spiruromorpha</taxon>
        <taxon>Filarioidea</taxon>
        <taxon>Onchocercidae</taxon>
        <taxon>Onchocerca</taxon>
    </lineage>
</organism>
<feature type="chain" id="PRO_5044552415" evidence="1">
    <location>
        <begin position="19"/>
        <end position="114"/>
    </location>
</feature>
<dbReference type="Proteomes" id="UP000267606">
    <property type="component" value="Unassembled WGS sequence"/>
</dbReference>
<name>A0A183H849_9BILA</name>
<dbReference type="InterPro" id="IPR011001">
    <property type="entry name" value="Saposin-like"/>
</dbReference>
<reference evidence="2 3" key="2">
    <citation type="submission" date="2018-11" db="EMBL/GenBank/DDBJ databases">
        <authorList>
            <consortium name="Pathogen Informatics"/>
        </authorList>
    </citation>
    <scope>NUCLEOTIDE SEQUENCE [LARGE SCALE GENOMIC DNA]</scope>
</reference>
<dbReference type="EMBL" id="UZAJ01002531">
    <property type="protein sequence ID" value="VDO37348.1"/>
    <property type="molecule type" value="Genomic_DNA"/>
</dbReference>
<protein>
    <submittedName>
        <fullName evidence="4">Saposin B-type domain-containing protein</fullName>
    </submittedName>
</protein>
<keyword evidence="3" id="KW-1185">Reference proteome</keyword>